<dbReference type="FunFam" id="1.20.140.10:FF:000019">
    <property type="entry name" value="Acyl-CoA dehydrogenase"/>
    <property type="match status" value="1"/>
</dbReference>
<dbReference type="GO" id="GO:0003995">
    <property type="term" value="F:acyl-CoA dehydrogenase activity"/>
    <property type="evidence" value="ECO:0007669"/>
    <property type="project" value="InterPro"/>
</dbReference>
<name>A0A381T7A0_9ZZZZ</name>
<dbReference type="Gene3D" id="1.20.140.10">
    <property type="entry name" value="Butyryl-CoA Dehydrogenase, subunit A, domain 3"/>
    <property type="match status" value="2"/>
</dbReference>
<dbReference type="GO" id="GO:0050660">
    <property type="term" value="F:flavin adenine dinucleotide binding"/>
    <property type="evidence" value="ECO:0007669"/>
    <property type="project" value="InterPro"/>
</dbReference>
<dbReference type="SUPFAM" id="SSF56645">
    <property type="entry name" value="Acyl-CoA dehydrogenase NM domain-like"/>
    <property type="match status" value="1"/>
</dbReference>
<feature type="domain" description="Acyl-CoA dehydrogenase-like C-terminal" evidence="8">
    <location>
        <begin position="480"/>
        <end position="558"/>
    </location>
</feature>
<dbReference type="Pfam" id="PF02770">
    <property type="entry name" value="Acyl-CoA_dh_M"/>
    <property type="match status" value="1"/>
</dbReference>
<evidence type="ECO:0000313" key="9">
    <source>
        <dbReference type="EMBL" id="SVA12066.1"/>
    </source>
</evidence>
<comment type="cofactor">
    <cofactor evidence="1">
        <name>FAD</name>
        <dbReference type="ChEBI" id="CHEBI:57692"/>
    </cofactor>
</comment>
<proteinExistence type="inferred from homology"/>
<dbReference type="Pfam" id="PF00441">
    <property type="entry name" value="Acyl-CoA_dh_1"/>
    <property type="match status" value="1"/>
</dbReference>
<dbReference type="InterPro" id="IPR009075">
    <property type="entry name" value="AcylCo_DH/oxidase_C"/>
</dbReference>
<dbReference type="InterPro" id="IPR006089">
    <property type="entry name" value="Acyl-CoA_DH_CS"/>
</dbReference>
<dbReference type="Pfam" id="PF02771">
    <property type="entry name" value="Acyl-CoA_dh_N"/>
    <property type="match status" value="1"/>
</dbReference>
<dbReference type="Pfam" id="PF21263">
    <property type="entry name" value="Acyl-CoA-dh_C"/>
    <property type="match status" value="1"/>
</dbReference>
<evidence type="ECO:0000256" key="2">
    <source>
        <dbReference type="ARBA" id="ARBA00009347"/>
    </source>
</evidence>
<keyword evidence="4" id="KW-0274">FAD</keyword>
<dbReference type="EMBL" id="UINC01004134">
    <property type="protein sequence ID" value="SVA12066.1"/>
    <property type="molecule type" value="Genomic_DNA"/>
</dbReference>
<dbReference type="PROSITE" id="PS00073">
    <property type="entry name" value="ACYL_COA_DH_2"/>
    <property type="match status" value="1"/>
</dbReference>
<comment type="similarity">
    <text evidence="2">Belongs to the acyl-CoA dehydrogenase family.</text>
</comment>
<feature type="domain" description="Acyl-CoA dehydrogenase/oxidase C-terminal" evidence="5">
    <location>
        <begin position="250"/>
        <end position="417"/>
    </location>
</feature>
<evidence type="ECO:0008006" key="10">
    <source>
        <dbReference type="Google" id="ProtNLM"/>
    </source>
</evidence>
<dbReference type="InterPro" id="IPR046373">
    <property type="entry name" value="Acyl-CoA_Oxase/DH_mid-dom_sf"/>
</dbReference>
<evidence type="ECO:0000259" key="7">
    <source>
        <dbReference type="Pfam" id="PF02771"/>
    </source>
</evidence>
<evidence type="ECO:0000259" key="6">
    <source>
        <dbReference type="Pfam" id="PF02770"/>
    </source>
</evidence>
<reference evidence="9" key="1">
    <citation type="submission" date="2018-05" db="EMBL/GenBank/DDBJ databases">
        <authorList>
            <person name="Lanie J.A."/>
            <person name="Ng W.-L."/>
            <person name="Kazmierczak K.M."/>
            <person name="Andrzejewski T.M."/>
            <person name="Davidsen T.M."/>
            <person name="Wayne K.J."/>
            <person name="Tettelin H."/>
            <person name="Glass J.I."/>
            <person name="Rusch D."/>
            <person name="Podicherti R."/>
            <person name="Tsui H.-C.T."/>
            <person name="Winkler M.E."/>
        </authorList>
    </citation>
    <scope>NUCLEOTIDE SEQUENCE</scope>
</reference>
<evidence type="ECO:0000259" key="8">
    <source>
        <dbReference type="Pfam" id="PF21263"/>
    </source>
</evidence>
<dbReference type="InterPro" id="IPR013786">
    <property type="entry name" value="AcylCoA_DH/ox_N"/>
</dbReference>
<dbReference type="Gene3D" id="1.10.540.10">
    <property type="entry name" value="Acyl-CoA dehydrogenase/oxidase, N-terminal domain"/>
    <property type="match status" value="1"/>
</dbReference>
<dbReference type="InterPro" id="IPR049426">
    <property type="entry name" value="Acyl-CoA-dh-like_C"/>
</dbReference>
<dbReference type="SUPFAM" id="SSF47203">
    <property type="entry name" value="Acyl-CoA dehydrogenase C-terminal domain-like"/>
    <property type="match status" value="1"/>
</dbReference>
<protein>
    <recommendedName>
        <fullName evidence="10">Acyl-CoA dehydrogenase</fullName>
    </recommendedName>
</protein>
<dbReference type="AlphaFoldDB" id="A0A381T7A0"/>
<gene>
    <name evidence="9" type="ORF">METZ01_LOCUS64920</name>
</gene>
<sequence>MTVMTQQHGGSFLLEQLTAADIVCPEDMSDEERLLMRSIKEFAEQEVSPLYDEIDRLNIDIIRPLFKKAADLGLFMAEVPENLGGLGLSLLAIAGMSECRCYLGGLSSTVFAHQGIGTLPLINFGTAAQIDRYLNPCMHGDLMAAFALTEPGSGSDAMNITTTAVLNPAKTHYVVNGAKQWITNAGWADLFILFAKVDGADFSAFLLERDTPGLTVGPHEKLLGLQGSSVCGLQLDDVLIPTNNLLGEIGKGHKVAMCTLNLGRMKMAANCAGTSKKILETTARYAVDRKQFGRPIADFGLIQRKLSDMAARTYATESVAYRTAGLVYSATKATQTHNGDSLDRKLKILAEFSIECAMAKVIGSETYNSVADDALQVYGGNGYSEEYPAARWYRDSRITRIYEGTSEICRLSIAKTLLKRADRGQLHLREAIAALAPPEKQPSGEDLSALRTHTGSLKGVFLYVLGKIWDAVDEEKLLTPGNQQLLSSLSDIAIETYLTESTVLRVSKLAASHPSDDLSFEVALARLVCFRSADRIRQESTEVLSAVLEPSQLPTALDRVARSLPTPTGLIASRALVARVLASGHHSLSSPAAR</sequence>
<dbReference type="InterPro" id="IPR036250">
    <property type="entry name" value="AcylCo_DH-like_C"/>
</dbReference>
<evidence type="ECO:0000256" key="1">
    <source>
        <dbReference type="ARBA" id="ARBA00001974"/>
    </source>
</evidence>
<dbReference type="InterPro" id="IPR037069">
    <property type="entry name" value="AcylCoA_DH/ox_N_sf"/>
</dbReference>
<feature type="domain" description="Acyl-CoA oxidase/dehydrogenase middle" evidence="6">
    <location>
        <begin position="145"/>
        <end position="238"/>
    </location>
</feature>
<evidence type="ECO:0000256" key="4">
    <source>
        <dbReference type="ARBA" id="ARBA00022827"/>
    </source>
</evidence>
<feature type="domain" description="Acyl-CoA dehydrogenase/oxidase N-terminal" evidence="7">
    <location>
        <begin position="29"/>
        <end position="140"/>
    </location>
</feature>
<dbReference type="PANTHER" id="PTHR43884:SF12">
    <property type="entry name" value="ISOVALERYL-COA DEHYDROGENASE, MITOCHONDRIAL-RELATED"/>
    <property type="match status" value="1"/>
</dbReference>
<dbReference type="Gene3D" id="2.40.110.10">
    <property type="entry name" value="Butyryl-CoA Dehydrogenase, subunit A, domain 2"/>
    <property type="match status" value="1"/>
</dbReference>
<dbReference type="InterPro" id="IPR006091">
    <property type="entry name" value="Acyl-CoA_Oxase/DH_mid-dom"/>
</dbReference>
<accession>A0A381T7A0</accession>
<organism evidence="9">
    <name type="scientific">marine metagenome</name>
    <dbReference type="NCBI Taxonomy" id="408172"/>
    <lineage>
        <taxon>unclassified sequences</taxon>
        <taxon>metagenomes</taxon>
        <taxon>ecological metagenomes</taxon>
    </lineage>
</organism>
<dbReference type="PANTHER" id="PTHR43884">
    <property type="entry name" value="ACYL-COA DEHYDROGENASE"/>
    <property type="match status" value="1"/>
</dbReference>
<keyword evidence="3" id="KW-0285">Flavoprotein</keyword>
<evidence type="ECO:0000256" key="3">
    <source>
        <dbReference type="ARBA" id="ARBA00022630"/>
    </source>
</evidence>
<evidence type="ECO:0000259" key="5">
    <source>
        <dbReference type="Pfam" id="PF00441"/>
    </source>
</evidence>
<dbReference type="InterPro" id="IPR009100">
    <property type="entry name" value="AcylCoA_DH/oxidase_NM_dom_sf"/>
</dbReference>